<dbReference type="Gene3D" id="3.40.630.30">
    <property type="match status" value="1"/>
</dbReference>
<dbReference type="EMBL" id="CP042301">
    <property type="protein sequence ID" value="QDZ02943.1"/>
    <property type="molecule type" value="Genomic_DNA"/>
</dbReference>
<dbReference type="Proteomes" id="UP000321389">
    <property type="component" value="Chromosome"/>
</dbReference>
<dbReference type="AlphaFoldDB" id="A0A5B8L5D3"/>
<proteinExistence type="predicted"/>
<organism evidence="2 3">
    <name type="scientific">Nitratireductor mangrovi</name>
    <dbReference type="NCBI Taxonomy" id="2599600"/>
    <lineage>
        <taxon>Bacteria</taxon>
        <taxon>Pseudomonadati</taxon>
        <taxon>Pseudomonadota</taxon>
        <taxon>Alphaproteobacteria</taxon>
        <taxon>Hyphomicrobiales</taxon>
        <taxon>Phyllobacteriaceae</taxon>
        <taxon>Nitratireductor</taxon>
    </lineage>
</organism>
<dbReference type="SUPFAM" id="SSF55729">
    <property type="entry name" value="Acyl-CoA N-acyltransferases (Nat)"/>
    <property type="match status" value="1"/>
</dbReference>
<evidence type="ECO:0000313" key="2">
    <source>
        <dbReference type="EMBL" id="QDZ02943.1"/>
    </source>
</evidence>
<dbReference type="RefSeq" id="WP_146301577.1">
    <property type="nucleotide sequence ID" value="NZ_CP042301.2"/>
</dbReference>
<feature type="domain" description="BioF2-like acetyltransferase" evidence="1">
    <location>
        <begin position="188"/>
        <end position="331"/>
    </location>
</feature>
<dbReference type="InterPro" id="IPR038740">
    <property type="entry name" value="BioF2-like_GNAT_dom"/>
</dbReference>
<dbReference type="Pfam" id="PF13480">
    <property type="entry name" value="Acetyltransf_6"/>
    <property type="match status" value="1"/>
</dbReference>
<evidence type="ECO:0000313" key="3">
    <source>
        <dbReference type="Proteomes" id="UP000321389"/>
    </source>
</evidence>
<dbReference type="KEGG" id="niy:FQ775_22665"/>
<protein>
    <submittedName>
        <fullName evidence="2">GNAT family N-acetyltransferase</fullName>
    </submittedName>
</protein>
<sequence>MPLQALADHAAKHGHPRPVAGACVVALEASFDFRTSEYARLFDQSDATAFQHPIWLDALYRQLAPRRGAEKVVVTGRDRETGELLFLLPLLRRRKSGVILLEATDLGVSDYAAPVCDRRFRAEAGLAPDVRAVLPAFDTLRIRPVRGEHVAAWQFFLGGDAVRQDFSAHAVMLSPDFGAWRENALAPSFRKMLDRKKKRFLKQDGASVRLLRDDGELRDAIAAIARLRAGRFEGDLIQSGYVADFYARIAAEGSAAGLSRTYAIALGGEPIGFAFGLTHAGNFNYLLIGCDYDAHGRHSPGLILYDSMIEDWIASGGKIFDFTIGDEAFKKEFGTAETAIYEISDCATWRGRLARAGLAAREGLRRMRETRKDG</sequence>
<keyword evidence="3" id="KW-1185">Reference proteome</keyword>
<dbReference type="InterPro" id="IPR016181">
    <property type="entry name" value="Acyl_CoA_acyltransferase"/>
</dbReference>
<dbReference type="OrthoDB" id="8193702at2"/>
<reference evidence="2" key="1">
    <citation type="submission" date="2020-04" db="EMBL/GenBank/DDBJ databases">
        <title>Nitratireductor sp. nov. isolated from mangrove soil.</title>
        <authorList>
            <person name="Ye Y."/>
        </authorList>
    </citation>
    <scope>NUCLEOTIDE SEQUENCE</scope>
    <source>
        <strain evidence="2">SY7</strain>
    </source>
</reference>
<name>A0A5B8L5D3_9HYPH</name>
<evidence type="ECO:0000259" key="1">
    <source>
        <dbReference type="Pfam" id="PF13480"/>
    </source>
</evidence>
<accession>A0A5B8L5D3</accession>
<gene>
    <name evidence="2" type="ORF">FQ775_22665</name>
</gene>
<dbReference type="GO" id="GO:0016740">
    <property type="term" value="F:transferase activity"/>
    <property type="evidence" value="ECO:0007669"/>
    <property type="project" value="UniProtKB-KW"/>
</dbReference>